<evidence type="ECO:0000256" key="3">
    <source>
        <dbReference type="ARBA" id="ARBA00022448"/>
    </source>
</evidence>
<evidence type="ECO:0000256" key="2">
    <source>
        <dbReference type="ARBA" id="ARBA00005417"/>
    </source>
</evidence>
<dbReference type="PANTHER" id="PTHR43166:SF9">
    <property type="entry name" value="GLUTAMATE_ASPARTATE IMPORT ATP-BINDING PROTEIN GLTL"/>
    <property type="match status" value="1"/>
</dbReference>
<keyword evidence="6 10" id="KW-0067">ATP-binding</keyword>
<evidence type="ECO:0000256" key="5">
    <source>
        <dbReference type="ARBA" id="ARBA00022741"/>
    </source>
</evidence>
<comment type="subcellular location">
    <subcellularLocation>
        <location evidence="1">Cell membrane</location>
        <topology evidence="1">Peripheral membrane protein</topology>
    </subcellularLocation>
</comment>
<dbReference type="Gene3D" id="3.40.50.300">
    <property type="entry name" value="P-loop containing nucleotide triphosphate hydrolases"/>
    <property type="match status" value="1"/>
</dbReference>
<protein>
    <submittedName>
        <fullName evidence="10">Amino acid ABC transporter ATP-binding protein</fullName>
    </submittedName>
</protein>
<evidence type="ECO:0000313" key="11">
    <source>
        <dbReference type="Proteomes" id="UP001058290"/>
    </source>
</evidence>
<reference evidence="10" key="1">
    <citation type="submission" date="2022-09" db="EMBL/GenBank/DDBJ databases">
        <title>Bacterial diversity in gut of crayfish and pufferfish.</title>
        <authorList>
            <person name="Huang Y."/>
        </authorList>
    </citation>
    <scope>NUCLEOTIDE SEQUENCE</scope>
    <source>
        <strain evidence="10">PR12</strain>
    </source>
</reference>
<keyword evidence="3" id="KW-0813">Transport</keyword>
<keyword evidence="5" id="KW-0547">Nucleotide-binding</keyword>
<dbReference type="PANTHER" id="PTHR43166">
    <property type="entry name" value="AMINO ACID IMPORT ATP-BINDING PROTEIN"/>
    <property type="match status" value="1"/>
</dbReference>
<dbReference type="InterPro" id="IPR003593">
    <property type="entry name" value="AAA+_ATPase"/>
</dbReference>
<accession>A0ABY6A6E4</accession>
<gene>
    <name evidence="10" type="ORF">N4T19_04335</name>
</gene>
<proteinExistence type="inferred from homology"/>
<dbReference type="InterPro" id="IPR003439">
    <property type="entry name" value="ABC_transporter-like_ATP-bd"/>
</dbReference>
<dbReference type="CDD" id="cd03262">
    <property type="entry name" value="ABC_HisP_GlnQ"/>
    <property type="match status" value="1"/>
</dbReference>
<organism evidence="10 11">
    <name type="scientific">Comamonas squillarum</name>
    <dbReference type="NCBI Taxonomy" id="2977320"/>
    <lineage>
        <taxon>Bacteria</taxon>
        <taxon>Pseudomonadati</taxon>
        <taxon>Pseudomonadota</taxon>
        <taxon>Betaproteobacteria</taxon>
        <taxon>Burkholderiales</taxon>
        <taxon>Comamonadaceae</taxon>
        <taxon>Comamonas</taxon>
    </lineage>
</organism>
<evidence type="ECO:0000256" key="8">
    <source>
        <dbReference type="ARBA" id="ARBA00023136"/>
    </source>
</evidence>
<evidence type="ECO:0000259" key="9">
    <source>
        <dbReference type="PROSITE" id="PS50893"/>
    </source>
</evidence>
<evidence type="ECO:0000256" key="6">
    <source>
        <dbReference type="ARBA" id="ARBA00022840"/>
    </source>
</evidence>
<evidence type="ECO:0000313" key="10">
    <source>
        <dbReference type="EMBL" id="UXC20775.1"/>
    </source>
</evidence>
<dbReference type="PROSITE" id="PS50893">
    <property type="entry name" value="ABC_TRANSPORTER_2"/>
    <property type="match status" value="1"/>
</dbReference>
<dbReference type="Pfam" id="PF00005">
    <property type="entry name" value="ABC_tran"/>
    <property type="match status" value="1"/>
</dbReference>
<dbReference type="EMBL" id="CP104377">
    <property type="protein sequence ID" value="UXC20775.1"/>
    <property type="molecule type" value="Genomic_DNA"/>
</dbReference>
<evidence type="ECO:0000256" key="7">
    <source>
        <dbReference type="ARBA" id="ARBA00022970"/>
    </source>
</evidence>
<dbReference type="PROSITE" id="PS00211">
    <property type="entry name" value="ABC_TRANSPORTER_1"/>
    <property type="match status" value="1"/>
</dbReference>
<name>A0ABY6A6E4_9BURK</name>
<dbReference type="SMART" id="SM00382">
    <property type="entry name" value="AAA"/>
    <property type="match status" value="1"/>
</dbReference>
<keyword evidence="8" id="KW-0472">Membrane</keyword>
<keyword evidence="4" id="KW-1003">Cell membrane</keyword>
<sequence length="261" mass="28227">MLELVELRKSYGSLDVLRGVNLRVYPAELVCVIGPSGSGKSTMLRCCNRLEEPSDGQVVINGQDIMRSDVDVNQVRQNVGMVFQHFNLYPHLNVLGNITLALRQVQKKSKAEAETIAQEALAKVGLAHKASAFPSQLSGGQQQRVGIARGIALKPQVMLFDEPTSALDPELVDEVLQVMRALRDEGMTMLVVTHEMAFAHAAADRVIFMDGGVVAEAGTPAEIFENPQQERTRSFVGRYMHGTNGVKGAALQAFIGAGGSL</sequence>
<dbReference type="InterPro" id="IPR050086">
    <property type="entry name" value="MetN_ABC_transporter-like"/>
</dbReference>
<dbReference type="InterPro" id="IPR027417">
    <property type="entry name" value="P-loop_NTPase"/>
</dbReference>
<keyword evidence="7" id="KW-0029">Amino-acid transport</keyword>
<dbReference type="InterPro" id="IPR030679">
    <property type="entry name" value="ABC_ATPase_HisP-typ"/>
</dbReference>
<comment type="similarity">
    <text evidence="2">Belongs to the ABC transporter superfamily.</text>
</comment>
<dbReference type="Proteomes" id="UP001058290">
    <property type="component" value="Chromosome"/>
</dbReference>
<dbReference type="InterPro" id="IPR017871">
    <property type="entry name" value="ABC_transporter-like_CS"/>
</dbReference>
<dbReference type="PIRSF" id="PIRSF039085">
    <property type="entry name" value="ABC_ATPase_HisP"/>
    <property type="match status" value="1"/>
</dbReference>
<dbReference type="SUPFAM" id="SSF52540">
    <property type="entry name" value="P-loop containing nucleoside triphosphate hydrolases"/>
    <property type="match status" value="1"/>
</dbReference>
<evidence type="ECO:0000256" key="1">
    <source>
        <dbReference type="ARBA" id="ARBA00004202"/>
    </source>
</evidence>
<evidence type="ECO:0000256" key="4">
    <source>
        <dbReference type="ARBA" id="ARBA00022475"/>
    </source>
</evidence>
<feature type="domain" description="ABC transporter" evidence="9">
    <location>
        <begin position="2"/>
        <end position="236"/>
    </location>
</feature>
<keyword evidence="11" id="KW-1185">Reference proteome</keyword>
<dbReference type="GO" id="GO:0005524">
    <property type="term" value="F:ATP binding"/>
    <property type="evidence" value="ECO:0007669"/>
    <property type="project" value="UniProtKB-KW"/>
</dbReference>